<reference evidence="2 3" key="1">
    <citation type="submission" date="2024-05" db="EMBL/GenBank/DDBJ databases">
        <title>Genome sequencing and assembly of Indian major carp, Cirrhinus mrigala (Hamilton, 1822).</title>
        <authorList>
            <person name="Mohindra V."/>
            <person name="Chowdhury L.M."/>
            <person name="Lal K."/>
            <person name="Jena J.K."/>
        </authorList>
    </citation>
    <scope>NUCLEOTIDE SEQUENCE [LARGE SCALE GENOMIC DNA]</scope>
    <source>
        <strain evidence="2">CM1030</strain>
        <tissue evidence="2">Blood</tissue>
    </source>
</reference>
<organism evidence="2 3">
    <name type="scientific">Cirrhinus mrigala</name>
    <name type="common">Mrigala</name>
    <dbReference type="NCBI Taxonomy" id="683832"/>
    <lineage>
        <taxon>Eukaryota</taxon>
        <taxon>Metazoa</taxon>
        <taxon>Chordata</taxon>
        <taxon>Craniata</taxon>
        <taxon>Vertebrata</taxon>
        <taxon>Euteleostomi</taxon>
        <taxon>Actinopterygii</taxon>
        <taxon>Neopterygii</taxon>
        <taxon>Teleostei</taxon>
        <taxon>Ostariophysi</taxon>
        <taxon>Cypriniformes</taxon>
        <taxon>Cyprinidae</taxon>
        <taxon>Labeoninae</taxon>
        <taxon>Labeonini</taxon>
        <taxon>Cirrhinus</taxon>
    </lineage>
</organism>
<feature type="compositionally biased region" description="Acidic residues" evidence="1">
    <location>
        <begin position="112"/>
        <end position="126"/>
    </location>
</feature>
<keyword evidence="3" id="KW-1185">Reference proteome</keyword>
<proteinExistence type="predicted"/>
<feature type="compositionally biased region" description="Acidic residues" evidence="1">
    <location>
        <begin position="133"/>
        <end position="143"/>
    </location>
</feature>
<feature type="non-terminal residue" evidence="2">
    <location>
        <position position="1"/>
    </location>
</feature>
<gene>
    <name evidence="2" type="ORF">M9458_049613</name>
</gene>
<feature type="compositionally biased region" description="Basic and acidic residues" evidence="1">
    <location>
        <begin position="25"/>
        <end position="42"/>
    </location>
</feature>
<dbReference type="EMBL" id="JAMKFB020000025">
    <property type="protein sequence ID" value="KAL0155350.1"/>
    <property type="molecule type" value="Genomic_DNA"/>
</dbReference>
<evidence type="ECO:0000256" key="1">
    <source>
        <dbReference type="SAM" id="MobiDB-lite"/>
    </source>
</evidence>
<dbReference type="AlphaFoldDB" id="A0ABD0N0Q9"/>
<dbReference type="Proteomes" id="UP001529510">
    <property type="component" value="Unassembled WGS sequence"/>
</dbReference>
<protein>
    <submittedName>
        <fullName evidence="2">Uncharacterized protein</fullName>
    </submittedName>
</protein>
<evidence type="ECO:0000313" key="3">
    <source>
        <dbReference type="Proteomes" id="UP001529510"/>
    </source>
</evidence>
<feature type="compositionally biased region" description="Basic and acidic residues" evidence="1">
    <location>
        <begin position="67"/>
        <end position="79"/>
    </location>
</feature>
<evidence type="ECO:0000313" key="2">
    <source>
        <dbReference type="EMBL" id="KAL0155350.1"/>
    </source>
</evidence>
<feature type="non-terminal residue" evidence="2">
    <location>
        <position position="143"/>
    </location>
</feature>
<accession>A0ABD0N0Q9</accession>
<sequence>GVQYSNEGFQHDGDSGSMNSLAVDLENKLEPGPKPQEKEKEITGVVLQSTSSTPPDSSSLAGSESTDGEKEVKPILTKERRNEEGYKAVWFKEDIDPDTKEDVVIIPNAREADEDHEEDDDIEDEDNLRTDMDSDDEERLTSD</sequence>
<comment type="caution">
    <text evidence="2">The sequence shown here is derived from an EMBL/GenBank/DDBJ whole genome shotgun (WGS) entry which is preliminary data.</text>
</comment>
<feature type="region of interest" description="Disordered" evidence="1">
    <location>
        <begin position="1"/>
        <end position="79"/>
    </location>
</feature>
<name>A0ABD0N0Q9_CIRMR</name>
<feature type="compositionally biased region" description="Low complexity" evidence="1">
    <location>
        <begin position="49"/>
        <end position="59"/>
    </location>
</feature>
<feature type="compositionally biased region" description="Basic and acidic residues" evidence="1">
    <location>
        <begin position="94"/>
        <end position="103"/>
    </location>
</feature>
<feature type="region of interest" description="Disordered" evidence="1">
    <location>
        <begin position="94"/>
        <end position="143"/>
    </location>
</feature>